<gene>
    <name evidence="1" type="ORF">MKQ68_21870</name>
</gene>
<dbReference type="InterPro" id="IPR023214">
    <property type="entry name" value="HAD_sf"/>
</dbReference>
<dbReference type="Proteomes" id="UP001162741">
    <property type="component" value="Chromosome"/>
</dbReference>
<dbReference type="Gene3D" id="1.10.150.240">
    <property type="entry name" value="Putative phosphatase, domain 2"/>
    <property type="match status" value="1"/>
</dbReference>
<dbReference type="SFLD" id="SFLDG01135">
    <property type="entry name" value="C1.5.6:_HAD__Beta-PGM__Phospha"/>
    <property type="match status" value="1"/>
</dbReference>
<dbReference type="InterPro" id="IPR036412">
    <property type="entry name" value="HAD-like_sf"/>
</dbReference>
<proteinExistence type="predicted"/>
<dbReference type="InterPro" id="IPR052550">
    <property type="entry name" value="Pyrimidine_5'-ntase_YjjG"/>
</dbReference>
<evidence type="ECO:0000313" key="1">
    <source>
        <dbReference type="EMBL" id="UYQ92730.1"/>
    </source>
</evidence>
<dbReference type="SFLD" id="SFLDG01129">
    <property type="entry name" value="C1.5:_HAD__Beta-PGM__Phosphata"/>
    <property type="match status" value="1"/>
</dbReference>
<dbReference type="Pfam" id="PF00702">
    <property type="entry name" value="Hydrolase"/>
    <property type="match status" value="1"/>
</dbReference>
<dbReference type="InterPro" id="IPR023198">
    <property type="entry name" value="PGP-like_dom2"/>
</dbReference>
<dbReference type="RefSeq" id="WP_264280944.1">
    <property type="nucleotide sequence ID" value="NZ_CP107006.1"/>
</dbReference>
<protein>
    <submittedName>
        <fullName evidence="1">YjjG family noncanonical pyrimidine nucleotidase</fullName>
    </submittedName>
</protein>
<dbReference type="SFLD" id="SFLDS00003">
    <property type="entry name" value="Haloacid_Dehalogenase"/>
    <property type="match status" value="1"/>
</dbReference>
<dbReference type="PANTHER" id="PTHR47478:SF1">
    <property type="entry name" value="PYRIMIDINE 5'-NUCLEOTIDASE YJJG"/>
    <property type="match status" value="1"/>
</dbReference>
<dbReference type="NCBIfam" id="TIGR02254">
    <property type="entry name" value="YjjG_YfnB"/>
    <property type="match status" value="1"/>
</dbReference>
<dbReference type="Gene3D" id="3.40.50.1000">
    <property type="entry name" value="HAD superfamily/HAD-like"/>
    <property type="match status" value="1"/>
</dbReference>
<dbReference type="NCBIfam" id="TIGR01549">
    <property type="entry name" value="HAD-SF-IA-v1"/>
    <property type="match status" value="1"/>
</dbReference>
<sequence>MKYKHIFFDLDHTLWDFETNATQTLQRLYELNTLCDRGISSFDDFYARYSVHNERLWDRFRKGFINRKELRFKRFWLTFLEYKIADDKLCNLMSEQFLELLPTQTALFPYAIEVLDYLAAKNYPLHLITNGFEETQHLKMKHAGIHHYFTHVITSESAGSLKPHREIFDYAMAKAGTTAAESIMIGDTLDVDILGAQNVGMDQVYFGPAKASPVVPTYSIACLSELKKIL</sequence>
<name>A0ABY6IZD0_9BACT</name>
<keyword evidence="2" id="KW-1185">Reference proteome</keyword>
<dbReference type="SUPFAM" id="SSF56784">
    <property type="entry name" value="HAD-like"/>
    <property type="match status" value="1"/>
</dbReference>
<dbReference type="InterPro" id="IPR011951">
    <property type="entry name" value="HAD-SF_hydro_IA_YjjG/PynA"/>
</dbReference>
<organism evidence="1 2">
    <name type="scientific">Chitinophaga horti</name>
    <dbReference type="NCBI Taxonomy" id="2920382"/>
    <lineage>
        <taxon>Bacteria</taxon>
        <taxon>Pseudomonadati</taxon>
        <taxon>Bacteroidota</taxon>
        <taxon>Chitinophagia</taxon>
        <taxon>Chitinophagales</taxon>
        <taxon>Chitinophagaceae</taxon>
        <taxon>Chitinophaga</taxon>
    </lineage>
</organism>
<dbReference type="EMBL" id="CP107006">
    <property type="protein sequence ID" value="UYQ92730.1"/>
    <property type="molecule type" value="Genomic_DNA"/>
</dbReference>
<accession>A0ABY6IZD0</accession>
<dbReference type="PANTHER" id="PTHR47478">
    <property type="match status" value="1"/>
</dbReference>
<dbReference type="InterPro" id="IPR006439">
    <property type="entry name" value="HAD-SF_hydro_IA"/>
</dbReference>
<evidence type="ECO:0000313" key="2">
    <source>
        <dbReference type="Proteomes" id="UP001162741"/>
    </source>
</evidence>
<reference evidence="1" key="1">
    <citation type="submission" date="2022-10" db="EMBL/GenBank/DDBJ databases">
        <title>Chitinophaga sp. nov., isolated from soil.</title>
        <authorList>
            <person name="Jeon C.O."/>
        </authorList>
    </citation>
    <scope>NUCLEOTIDE SEQUENCE</scope>
    <source>
        <strain evidence="1">R8</strain>
    </source>
</reference>